<dbReference type="InterPro" id="IPR002347">
    <property type="entry name" value="SDR_fam"/>
</dbReference>
<evidence type="ECO:0000256" key="3">
    <source>
        <dbReference type="SAM" id="MobiDB-lite"/>
    </source>
</evidence>
<reference evidence="8 9" key="2">
    <citation type="submission" date="2020-05" db="EMBL/GenBank/DDBJ databases">
        <title>Classification of alakaliphilic streptomycetes isolated from an alkaline soil next to Lonar Crater, India and a proposal for the recognition of Streptomyces alkaliterrae sp. nov.</title>
        <authorList>
            <person name="Golinska P."/>
        </authorList>
    </citation>
    <scope>NUCLEOTIDE SEQUENCE [LARGE SCALE GENOMIC DNA]</scope>
    <source>
        <strain evidence="9">OF3</strain>
        <strain evidence="8">OF8</strain>
    </source>
</reference>
<keyword evidence="7" id="KW-1185">Reference proteome</keyword>
<dbReference type="EMBL" id="VJYK02000242">
    <property type="protein sequence ID" value="MQS04117.1"/>
    <property type="molecule type" value="Genomic_DNA"/>
</dbReference>
<dbReference type="OrthoDB" id="9803333at2"/>
<proteinExistence type="inferred from homology"/>
<name>A0A5P0YWZ7_9ACTN</name>
<sequence length="272" mass="28789">MTTPSSADRPTDAERRVAAERGADRPVALVTGVGRTVGIGAGIAERLAASGWDIALTYWQAYDTRMPWGVEEDAVERVTATLAERGVATAAVEADLADPGAPAHVFDEVERRLGGVTALVMCHAESVDSGLLDTSVESFDRHFAVNARAGWLLIREYGLRYDGRHGAGRIVALTSDHTAGNLPYGASKGALDRITLAAARELAHLGVTANVINPGPVDTGWMDEELRERLAGQTPLGRLGTPRDAAHLVDFLCSAEGQWINGQLLMSNGGLA</sequence>
<evidence type="ECO:0000313" key="4">
    <source>
        <dbReference type="EMBL" id="MBB1253220.1"/>
    </source>
</evidence>
<dbReference type="GO" id="GO:0016614">
    <property type="term" value="F:oxidoreductase activity, acting on CH-OH group of donors"/>
    <property type="evidence" value="ECO:0007669"/>
    <property type="project" value="UniProtKB-ARBA"/>
</dbReference>
<dbReference type="Proteomes" id="UP000320857">
    <property type="component" value="Unassembled WGS sequence"/>
</dbReference>
<reference evidence="4" key="3">
    <citation type="journal article" name="Syst. Appl. Microbiol.">
        <title>Streptomyces alkaliterrae sp. nov., isolated from an alkaline soil, and emended descriptions of Streptomyces alkaliphilus, Streptomyces calidiresistens and Streptomyces durbertensis.</title>
        <authorList>
            <person name="Swiecimska M."/>
            <person name="Golinska P."/>
            <person name="Nouioui I."/>
            <person name="Wypij M."/>
            <person name="Rai M."/>
            <person name="Sangal V."/>
            <person name="Goodfellow M."/>
        </authorList>
    </citation>
    <scope>NUCLEOTIDE SEQUENCE</scope>
    <source>
        <strain evidence="4">OF3</strain>
        <strain evidence="5">OF8</strain>
    </source>
</reference>
<evidence type="ECO:0000313" key="9">
    <source>
        <dbReference type="Proteomes" id="UP000525686"/>
    </source>
</evidence>
<dbReference type="EMBL" id="JABJXA010000197">
    <property type="protein sequence ID" value="MBB1261683.1"/>
    <property type="molecule type" value="Genomic_DNA"/>
</dbReference>
<comment type="similarity">
    <text evidence="1">Belongs to the short-chain dehydrogenases/reductases (SDR) family.</text>
</comment>
<protein>
    <submittedName>
        <fullName evidence="6">SDR family oxidoreductase</fullName>
    </submittedName>
</protein>
<evidence type="ECO:0000313" key="8">
    <source>
        <dbReference type="Proteomes" id="UP000517765"/>
    </source>
</evidence>
<dbReference type="Pfam" id="PF13561">
    <property type="entry name" value="adh_short_C2"/>
    <property type="match status" value="1"/>
</dbReference>
<reference evidence="6 7" key="1">
    <citation type="submission" date="2019-10" db="EMBL/GenBank/DDBJ databases">
        <title>Streptomyces sp. nov., a novel actinobacterium isolated from alkaline environment.</title>
        <authorList>
            <person name="Golinska P."/>
        </authorList>
    </citation>
    <scope>NUCLEOTIDE SEQUENCE [LARGE SCALE GENOMIC DNA]</scope>
    <source>
        <strain evidence="6 7">OF1</strain>
    </source>
</reference>
<dbReference type="InterPro" id="IPR020904">
    <property type="entry name" value="Sc_DH/Rdtase_CS"/>
</dbReference>
<dbReference type="Gene3D" id="3.40.50.720">
    <property type="entry name" value="NAD(P)-binding Rossmann-like Domain"/>
    <property type="match status" value="1"/>
</dbReference>
<comment type="caution">
    <text evidence="6">The sequence shown here is derived from an EMBL/GenBank/DDBJ whole genome shotgun (WGS) entry which is preliminary data.</text>
</comment>
<dbReference type="EMBL" id="JABJWZ010000043">
    <property type="protein sequence ID" value="MBB1253220.1"/>
    <property type="molecule type" value="Genomic_DNA"/>
</dbReference>
<evidence type="ECO:0000313" key="5">
    <source>
        <dbReference type="EMBL" id="MBB1261683.1"/>
    </source>
</evidence>
<dbReference type="InterPro" id="IPR036291">
    <property type="entry name" value="NAD(P)-bd_dom_sf"/>
</dbReference>
<evidence type="ECO:0000313" key="6">
    <source>
        <dbReference type="EMBL" id="MQS04117.1"/>
    </source>
</evidence>
<evidence type="ECO:0000256" key="2">
    <source>
        <dbReference type="ARBA" id="ARBA00023002"/>
    </source>
</evidence>
<dbReference type="PANTHER" id="PTHR48107">
    <property type="entry name" value="NADPH-DEPENDENT ALDEHYDE REDUCTASE-LIKE PROTEIN, CHLOROPLASTIC-RELATED"/>
    <property type="match status" value="1"/>
</dbReference>
<gene>
    <name evidence="6" type="ORF">FNX44_020030</name>
    <name evidence="4" type="ORF">H3146_07530</name>
    <name evidence="5" type="ORF">H3147_23130</name>
</gene>
<dbReference type="Proteomes" id="UP000517765">
    <property type="component" value="Unassembled WGS sequence"/>
</dbReference>
<dbReference type="SUPFAM" id="SSF51735">
    <property type="entry name" value="NAD(P)-binding Rossmann-fold domains"/>
    <property type="match status" value="1"/>
</dbReference>
<dbReference type="PRINTS" id="PR00081">
    <property type="entry name" value="GDHRDH"/>
</dbReference>
<feature type="compositionally biased region" description="Basic and acidic residues" evidence="3">
    <location>
        <begin position="9"/>
        <end position="20"/>
    </location>
</feature>
<accession>A0A5P0YWZ7</accession>
<dbReference type="Proteomes" id="UP000525686">
    <property type="component" value="Unassembled WGS sequence"/>
</dbReference>
<evidence type="ECO:0000256" key="1">
    <source>
        <dbReference type="ARBA" id="ARBA00006484"/>
    </source>
</evidence>
<keyword evidence="2" id="KW-0560">Oxidoreductase</keyword>
<evidence type="ECO:0000313" key="7">
    <source>
        <dbReference type="Proteomes" id="UP000320857"/>
    </source>
</evidence>
<feature type="region of interest" description="Disordered" evidence="3">
    <location>
        <begin position="1"/>
        <end position="20"/>
    </location>
</feature>
<dbReference type="RefSeq" id="WP_143649798.1">
    <property type="nucleotide sequence ID" value="NZ_JABJWZ010000043.1"/>
</dbReference>
<dbReference type="AlphaFoldDB" id="A0A5P0YWZ7"/>
<organism evidence="6 7">
    <name type="scientific">Streptomyces alkaliterrae</name>
    <dbReference type="NCBI Taxonomy" id="2213162"/>
    <lineage>
        <taxon>Bacteria</taxon>
        <taxon>Bacillati</taxon>
        <taxon>Actinomycetota</taxon>
        <taxon>Actinomycetes</taxon>
        <taxon>Kitasatosporales</taxon>
        <taxon>Streptomycetaceae</taxon>
        <taxon>Streptomyces</taxon>
    </lineage>
</organism>
<dbReference type="PROSITE" id="PS00061">
    <property type="entry name" value="ADH_SHORT"/>
    <property type="match status" value="1"/>
</dbReference>
<dbReference type="PANTHER" id="PTHR48107:SF7">
    <property type="entry name" value="RE15974P"/>
    <property type="match status" value="1"/>
</dbReference>